<dbReference type="Pfam" id="PF00072">
    <property type="entry name" value="Response_reg"/>
    <property type="match status" value="1"/>
</dbReference>
<gene>
    <name evidence="5" type="primary">cheY_1</name>
    <name evidence="5" type="ORF">ERS852491_01664</name>
</gene>
<name>A0A174DGI4_9FIRM</name>
<reference evidence="5 6" key="1">
    <citation type="submission" date="2015-09" db="EMBL/GenBank/DDBJ databases">
        <authorList>
            <consortium name="Pathogen Informatics"/>
        </authorList>
    </citation>
    <scope>NUCLEOTIDE SEQUENCE [LARGE SCALE GENOMIC DNA]</scope>
    <source>
        <strain evidence="5 6">2789STDY5834876</strain>
    </source>
</reference>
<evidence type="ECO:0000313" key="5">
    <source>
        <dbReference type="EMBL" id="CUO24554.1"/>
    </source>
</evidence>
<organism evidence="5 6">
    <name type="scientific">Faecalicatena contorta</name>
    <dbReference type="NCBI Taxonomy" id="39482"/>
    <lineage>
        <taxon>Bacteria</taxon>
        <taxon>Bacillati</taxon>
        <taxon>Bacillota</taxon>
        <taxon>Clostridia</taxon>
        <taxon>Lachnospirales</taxon>
        <taxon>Lachnospiraceae</taxon>
        <taxon>Faecalicatena</taxon>
    </lineage>
</organism>
<dbReference type="AlphaFoldDB" id="A0A174DGI4"/>
<dbReference type="GO" id="GO:0000160">
    <property type="term" value="P:phosphorelay signal transduction system"/>
    <property type="evidence" value="ECO:0007669"/>
    <property type="project" value="InterPro"/>
</dbReference>
<dbReference type="SMART" id="SM00448">
    <property type="entry name" value="REC"/>
    <property type="match status" value="1"/>
</dbReference>
<keyword evidence="3" id="KW-0597">Phosphoprotein</keyword>
<accession>A0A174DGI4</accession>
<evidence type="ECO:0000256" key="3">
    <source>
        <dbReference type="PROSITE-ProRule" id="PRU00169"/>
    </source>
</evidence>
<dbReference type="SUPFAM" id="SSF52172">
    <property type="entry name" value="CheY-like"/>
    <property type="match status" value="1"/>
</dbReference>
<feature type="modified residue" description="4-aspartylphosphate" evidence="3">
    <location>
        <position position="54"/>
    </location>
</feature>
<dbReference type="OrthoDB" id="9790669at2"/>
<dbReference type="EMBL" id="CYZU01000012">
    <property type="protein sequence ID" value="CUO24554.1"/>
    <property type="molecule type" value="Genomic_DNA"/>
</dbReference>
<dbReference type="RefSeq" id="WP_050641948.1">
    <property type="nucleotide sequence ID" value="NZ_CABKUE010000009.1"/>
</dbReference>
<feature type="domain" description="Response regulatory" evidence="4">
    <location>
        <begin position="4"/>
        <end position="119"/>
    </location>
</feature>
<comment type="function">
    <text evidence="2">May play the central regulatory role in sporulation. It may be an element of the effector pathway responsible for the activation of sporulation genes in response to nutritional stress. Spo0A may act in concert with spo0H (a sigma factor) to control the expression of some genes that are critical to the sporulation process.</text>
</comment>
<dbReference type="Proteomes" id="UP000095544">
    <property type="component" value="Unassembled WGS sequence"/>
</dbReference>
<evidence type="ECO:0000313" key="6">
    <source>
        <dbReference type="Proteomes" id="UP000095544"/>
    </source>
</evidence>
<protein>
    <recommendedName>
        <fullName evidence="1">Stage 0 sporulation protein A homolog</fullName>
    </recommendedName>
</protein>
<proteinExistence type="predicted"/>
<dbReference type="Gene3D" id="3.40.50.2300">
    <property type="match status" value="1"/>
</dbReference>
<evidence type="ECO:0000256" key="2">
    <source>
        <dbReference type="ARBA" id="ARBA00024867"/>
    </source>
</evidence>
<dbReference type="InterPro" id="IPR052048">
    <property type="entry name" value="ST_Response_Regulator"/>
</dbReference>
<evidence type="ECO:0000259" key="4">
    <source>
        <dbReference type="PROSITE" id="PS50110"/>
    </source>
</evidence>
<dbReference type="PROSITE" id="PS50110">
    <property type="entry name" value="RESPONSE_REGULATORY"/>
    <property type="match status" value="1"/>
</dbReference>
<dbReference type="PANTHER" id="PTHR43228:SF1">
    <property type="entry name" value="TWO-COMPONENT RESPONSE REGULATOR ARR22"/>
    <property type="match status" value="1"/>
</dbReference>
<sequence>MDKKIMIVDDAMFMRKTIRNALEGGGFSSIVEAADGETAIVMYQKEMPDLVLLDITMPGKSGMEVLEEIMRIRPEGKVVMCSAIGQEMMIQKAILAGAKEFIVKPFKKEELLKVVKYCLGD</sequence>
<dbReference type="PANTHER" id="PTHR43228">
    <property type="entry name" value="TWO-COMPONENT RESPONSE REGULATOR"/>
    <property type="match status" value="1"/>
</dbReference>
<dbReference type="InterPro" id="IPR001789">
    <property type="entry name" value="Sig_transdc_resp-reg_receiver"/>
</dbReference>
<dbReference type="InterPro" id="IPR011006">
    <property type="entry name" value="CheY-like_superfamily"/>
</dbReference>
<evidence type="ECO:0000256" key="1">
    <source>
        <dbReference type="ARBA" id="ARBA00018672"/>
    </source>
</evidence>
<dbReference type="STRING" id="39482.ERS852491_01664"/>